<feature type="non-terminal residue" evidence="6">
    <location>
        <position position="77"/>
    </location>
</feature>
<dbReference type="InterPro" id="IPR050679">
    <property type="entry name" value="Bact_HTH_transcr_reg"/>
</dbReference>
<evidence type="ECO:0000256" key="1">
    <source>
        <dbReference type="ARBA" id="ARBA00023015"/>
    </source>
</evidence>
<organism evidence="6">
    <name type="scientific">marine metagenome</name>
    <dbReference type="NCBI Taxonomy" id="408172"/>
    <lineage>
        <taxon>unclassified sequences</taxon>
        <taxon>metagenomes</taxon>
        <taxon>ecological metagenomes</taxon>
    </lineage>
</organism>
<dbReference type="InterPro" id="IPR036388">
    <property type="entry name" value="WH-like_DNA-bd_sf"/>
</dbReference>
<dbReference type="EMBL" id="UINC01200792">
    <property type="protein sequence ID" value="SVE19840.1"/>
    <property type="molecule type" value="Genomic_DNA"/>
</dbReference>
<keyword evidence="2" id="KW-0238">DNA-binding</keyword>
<protein>
    <recommendedName>
        <fullName evidence="5">HTH gntR-type domain-containing protein</fullName>
    </recommendedName>
</protein>
<dbReference type="PRINTS" id="PR00035">
    <property type="entry name" value="HTHGNTR"/>
</dbReference>
<dbReference type="Gene3D" id="1.10.10.10">
    <property type="entry name" value="Winged helix-like DNA-binding domain superfamily/Winged helix DNA-binding domain"/>
    <property type="match status" value="1"/>
</dbReference>
<dbReference type="AlphaFoldDB" id="A0A383BJ36"/>
<evidence type="ECO:0000256" key="4">
    <source>
        <dbReference type="SAM" id="MobiDB-lite"/>
    </source>
</evidence>
<sequence length="77" mass="8495">MQPRYRVIKTAILDAIESGEMKPGSQVPSENQLAQQHGVSRMTARRALSEMVDEGILMRSQGIGTFVSDSRPMSSML</sequence>
<proteinExistence type="predicted"/>
<accession>A0A383BJ36</accession>
<dbReference type="SMART" id="SM00345">
    <property type="entry name" value="HTH_GNTR"/>
    <property type="match status" value="1"/>
</dbReference>
<gene>
    <name evidence="6" type="ORF">METZ01_LOCUS472694</name>
</gene>
<feature type="compositionally biased region" description="Polar residues" evidence="4">
    <location>
        <begin position="26"/>
        <end position="38"/>
    </location>
</feature>
<dbReference type="GO" id="GO:0003700">
    <property type="term" value="F:DNA-binding transcription factor activity"/>
    <property type="evidence" value="ECO:0007669"/>
    <property type="project" value="InterPro"/>
</dbReference>
<dbReference type="InterPro" id="IPR000524">
    <property type="entry name" value="Tscrpt_reg_HTH_GntR"/>
</dbReference>
<evidence type="ECO:0000259" key="5">
    <source>
        <dbReference type="PROSITE" id="PS50949"/>
    </source>
</evidence>
<evidence type="ECO:0000256" key="2">
    <source>
        <dbReference type="ARBA" id="ARBA00023125"/>
    </source>
</evidence>
<dbReference type="InterPro" id="IPR036390">
    <property type="entry name" value="WH_DNA-bd_sf"/>
</dbReference>
<keyword evidence="3" id="KW-0804">Transcription</keyword>
<reference evidence="6" key="1">
    <citation type="submission" date="2018-05" db="EMBL/GenBank/DDBJ databases">
        <authorList>
            <person name="Lanie J.A."/>
            <person name="Ng W.-L."/>
            <person name="Kazmierczak K.M."/>
            <person name="Andrzejewski T.M."/>
            <person name="Davidsen T.M."/>
            <person name="Wayne K.J."/>
            <person name="Tettelin H."/>
            <person name="Glass J.I."/>
            <person name="Rusch D."/>
            <person name="Podicherti R."/>
            <person name="Tsui H.-C.T."/>
            <person name="Winkler M.E."/>
        </authorList>
    </citation>
    <scope>NUCLEOTIDE SEQUENCE</scope>
</reference>
<dbReference type="Pfam" id="PF00392">
    <property type="entry name" value="GntR"/>
    <property type="match status" value="1"/>
</dbReference>
<dbReference type="FunFam" id="1.10.10.10:FF:000079">
    <property type="entry name" value="GntR family transcriptional regulator"/>
    <property type="match status" value="1"/>
</dbReference>
<dbReference type="GO" id="GO:0003677">
    <property type="term" value="F:DNA binding"/>
    <property type="evidence" value="ECO:0007669"/>
    <property type="project" value="UniProtKB-KW"/>
</dbReference>
<dbReference type="SUPFAM" id="SSF46785">
    <property type="entry name" value="Winged helix' DNA-binding domain"/>
    <property type="match status" value="1"/>
</dbReference>
<feature type="region of interest" description="Disordered" evidence="4">
    <location>
        <begin position="20"/>
        <end position="42"/>
    </location>
</feature>
<dbReference type="PANTHER" id="PTHR44846:SF16">
    <property type="entry name" value="TRANSCRIPTIONAL REGULATOR PHNF-RELATED"/>
    <property type="match status" value="1"/>
</dbReference>
<dbReference type="PROSITE" id="PS50949">
    <property type="entry name" value="HTH_GNTR"/>
    <property type="match status" value="1"/>
</dbReference>
<keyword evidence="1" id="KW-0805">Transcription regulation</keyword>
<evidence type="ECO:0000313" key="6">
    <source>
        <dbReference type="EMBL" id="SVE19840.1"/>
    </source>
</evidence>
<dbReference type="PANTHER" id="PTHR44846">
    <property type="entry name" value="MANNOSYL-D-GLYCERATE TRANSPORT/METABOLISM SYSTEM REPRESSOR MNGR-RELATED"/>
    <property type="match status" value="1"/>
</dbReference>
<feature type="domain" description="HTH gntR-type" evidence="5">
    <location>
        <begin position="2"/>
        <end position="70"/>
    </location>
</feature>
<name>A0A383BJ36_9ZZZZ</name>
<evidence type="ECO:0000256" key="3">
    <source>
        <dbReference type="ARBA" id="ARBA00023163"/>
    </source>
</evidence>
<dbReference type="CDD" id="cd07377">
    <property type="entry name" value="WHTH_GntR"/>
    <property type="match status" value="1"/>
</dbReference>